<keyword evidence="3 12" id="KW-0858">Xylan degradation</keyword>
<dbReference type="SUPFAM" id="SSF51445">
    <property type="entry name" value="(Trans)glycosidases"/>
    <property type="match status" value="1"/>
</dbReference>
<reference evidence="12 13" key="1">
    <citation type="submission" date="2020-03" db="EMBL/GenBank/DDBJ databases">
        <title>Genomic Encyclopedia of Type Strains, Phase IV (KMG-IV): sequencing the most valuable type-strain genomes for metagenomic binning, comparative biology and taxonomic classification.</title>
        <authorList>
            <person name="Goeker M."/>
        </authorList>
    </citation>
    <scope>NUCLEOTIDE SEQUENCE [LARGE SCALE GENOMIC DNA]</scope>
    <source>
        <strain evidence="12 13">DSM 19867</strain>
    </source>
</reference>
<dbReference type="PANTHER" id="PTHR31490:SF88">
    <property type="entry name" value="BETA-XYLANASE"/>
    <property type="match status" value="1"/>
</dbReference>
<dbReference type="AlphaFoldDB" id="A0A846MYW8"/>
<dbReference type="Proteomes" id="UP000570514">
    <property type="component" value="Unassembled WGS sequence"/>
</dbReference>
<accession>A0A846MYW8</accession>
<keyword evidence="6 9" id="KW-0119">Carbohydrate metabolism</keyword>
<dbReference type="InterPro" id="IPR001000">
    <property type="entry name" value="GH10_dom"/>
</dbReference>
<dbReference type="Pfam" id="PF00331">
    <property type="entry name" value="Glyco_hydro_10"/>
    <property type="match status" value="1"/>
</dbReference>
<dbReference type="GO" id="GO:0031176">
    <property type="term" value="F:endo-1,4-beta-xylanase activity"/>
    <property type="evidence" value="ECO:0007669"/>
    <property type="project" value="UniProtKB-EC"/>
</dbReference>
<dbReference type="PROSITE" id="PS51318">
    <property type="entry name" value="TAT"/>
    <property type="match status" value="1"/>
</dbReference>
<comment type="similarity">
    <text evidence="2 9">Belongs to the glycosyl hydrolase 10 (cellulase F) family.</text>
</comment>
<dbReference type="PANTHER" id="PTHR31490">
    <property type="entry name" value="GLYCOSYL HYDROLASE"/>
    <property type="match status" value="1"/>
</dbReference>
<feature type="signal peptide" evidence="10">
    <location>
        <begin position="1"/>
        <end position="26"/>
    </location>
</feature>
<dbReference type="EMBL" id="JAASRM010000001">
    <property type="protein sequence ID" value="NIK88439.1"/>
    <property type="molecule type" value="Genomic_DNA"/>
</dbReference>
<evidence type="ECO:0000256" key="3">
    <source>
        <dbReference type="ARBA" id="ARBA00022651"/>
    </source>
</evidence>
<gene>
    <name evidence="12" type="ORF">FHS83_001757</name>
</gene>
<dbReference type="EC" id="3.2.1.8" evidence="9"/>
<name>A0A846MYW8_9PROT</name>
<dbReference type="PRINTS" id="PR00134">
    <property type="entry name" value="GLHYDRLASE10"/>
</dbReference>
<evidence type="ECO:0000256" key="5">
    <source>
        <dbReference type="ARBA" id="ARBA00022801"/>
    </source>
</evidence>
<evidence type="ECO:0000256" key="7">
    <source>
        <dbReference type="ARBA" id="ARBA00023295"/>
    </source>
</evidence>
<evidence type="ECO:0000256" key="2">
    <source>
        <dbReference type="ARBA" id="ARBA00007495"/>
    </source>
</evidence>
<dbReference type="RefSeq" id="WP_167082615.1">
    <property type="nucleotide sequence ID" value="NZ_BAAADC010000001.1"/>
</dbReference>
<feature type="domain" description="GH10" evidence="11">
    <location>
        <begin position="76"/>
        <end position="389"/>
    </location>
</feature>
<evidence type="ECO:0000313" key="13">
    <source>
        <dbReference type="Proteomes" id="UP000570514"/>
    </source>
</evidence>
<evidence type="ECO:0000313" key="12">
    <source>
        <dbReference type="EMBL" id="NIK88439.1"/>
    </source>
</evidence>
<comment type="caution">
    <text evidence="12">The sequence shown here is derived from an EMBL/GenBank/DDBJ whole genome shotgun (WGS) entry which is preliminary data.</text>
</comment>
<feature type="chain" id="PRO_5032810480" description="Beta-xylanase" evidence="10">
    <location>
        <begin position="27"/>
        <end position="403"/>
    </location>
</feature>
<keyword evidence="13" id="KW-1185">Reference proteome</keyword>
<proteinExistence type="inferred from homology"/>
<evidence type="ECO:0000259" key="11">
    <source>
        <dbReference type="PROSITE" id="PS51760"/>
    </source>
</evidence>
<comment type="catalytic activity">
    <reaction evidence="1 9">
        <text>Endohydrolysis of (1-&gt;4)-beta-D-xylosidic linkages in xylans.</text>
        <dbReference type="EC" id="3.2.1.8"/>
    </reaction>
</comment>
<keyword evidence="7 9" id="KW-0326">Glycosidase</keyword>
<dbReference type="InterPro" id="IPR006311">
    <property type="entry name" value="TAT_signal"/>
</dbReference>
<dbReference type="InterPro" id="IPR044846">
    <property type="entry name" value="GH10"/>
</dbReference>
<evidence type="ECO:0000256" key="9">
    <source>
        <dbReference type="RuleBase" id="RU361174"/>
    </source>
</evidence>
<organism evidence="12 13">
    <name type="scientific">Rhizomicrobium palustre</name>
    <dbReference type="NCBI Taxonomy" id="189966"/>
    <lineage>
        <taxon>Bacteria</taxon>
        <taxon>Pseudomonadati</taxon>
        <taxon>Pseudomonadota</taxon>
        <taxon>Alphaproteobacteria</taxon>
        <taxon>Micropepsales</taxon>
        <taxon>Micropepsaceae</taxon>
        <taxon>Rhizomicrobium</taxon>
    </lineage>
</organism>
<evidence type="ECO:0000256" key="4">
    <source>
        <dbReference type="ARBA" id="ARBA00022729"/>
    </source>
</evidence>
<dbReference type="Gene3D" id="3.20.20.80">
    <property type="entry name" value="Glycosidases"/>
    <property type="match status" value="1"/>
</dbReference>
<keyword evidence="4 10" id="KW-0732">Signal</keyword>
<keyword evidence="8 9" id="KW-0624">Polysaccharide degradation</keyword>
<dbReference type="SMART" id="SM00633">
    <property type="entry name" value="Glyco_10"/>
    <property type="match status" value="1"/>
</dbReference>
<evidence type="ECO:0000256" key="8">
    <source>
        <dbReference type="ARBA" id="ARBA00023326"/>
    </source>
</evidence>
<dbReference type="GO" id="GO:0045493">
    <property type="term" value="P:xylan catabolic process"/>
    <property type="evidence" value="ECO:0007669"/>
    <property type="project" value="UniProtKB-KW"/>
</dbReference>
<sequence>MTLSRRQCIAASLAAAGSLAMPEALAKTVKAGTAPDSLNAIAKGKGLMFGSSIGEKSTEGEVALLPPEIRAQPRRAASFADPKVREITLRECGIVVPENELKWYAVRPDPVTYDWSGADTIIHWARKNGLLVRGHNLFWNAMRWTPKWVSEVDFGSRPATAAEKMLRDHIFKVCKRYGNAIFSYDVINETIDSKTGELEPTPFTKILGYNVMDICFHAAKEAAPHAELVYNDFPSWGADGTHRAAIVKLLEYAKKKNLPLDTLGVQAHIGFGNTGGGPGSQRDETAWRKFLDDVTGEGFGLIISEFDINDKSAPTEIKARDAEVAALTKTWLDIMLAYPQMRYVMAWGLVDKYSWLQEFIPRADGTPQRCALYDNDYRAKPLREAFAAAFAAAPARPPMKVSP</sequence>
<protein>
    <recommendedName>
        <fullName evidence="9">Beta-xylanase</fullName>
        <ecNumber evidence="9">3.2.1.8</ecNumber>
    </recommendedName>
</protein>
<dbReference type="PROSITE" id="PS51760">
    <property type="entry name" value="GH10_2"/>
    <property type="match status" value="1"/>
</dbReference>
<evidence type="ECO:0000256" key="10">
    <source>
        <dbReference type="SAM" id="SignalP"/>
    </source>
</evidence>
<evidence type="ECO:0000256" key="6">
    <source>
        <dbReference type="ARBA" id="ARBA00023277"/>
    </source>
</evidence>
<keyword evidence="5 9" id="KW-0378">Hydrolase</keyword>
<dbReference type="InterPro" id="IPR017853">
    <property type="entry name" value="GH"/>
</dbReference>
<evidence type="ECO:0000256" key="1">
    <source>
        <dbReference type="ARBA" id="ARBA00000681"/>
    </source>
</evidence>